<protein>
    <recommendedName>
        <fullName evidence="1">HD/PDEase domain-containing protein</fullName>
    </recommendedName>
</protein>
<name>A0A644SWD6_9ZZZZ</name>
<dbReference type="Pfam" id="PF19276">
    <property type="entry name" value="HD_assoc_2"/>
    <property type="match status" value="1"/>
</dbReference>
<dbReference type="SUPFAM" id="SSF109604">
    <property type="entry name" value="HD-domain/PDEase-like"/>
    <property type="match status" value="1"/>
</dbReference>
<evidence type="ECO:0000313" key="2">
    <source>
        <dbReference type="EMBL" id="MPL59029.1"/>
    </source>
</evidence>
<comment type="caution">
    <text evidence="2">The sequence shown here is derived from an EMBL/GenBank/DDBJ whole genome shotgun (WGS) entry which is preliminary data.</text>
</comment>
<dbReference type="InterPro" id="IPR050135">
    <property type="entry name" value="dGTPase-like"/>
</dbReference>
<dbReference type="Gene3D" id="1.10.3210.10">
    <property type="entry name" value="Hypothetical protein af1432"/>
    <property type="match status" value="1"/>
</dbReference>
<reference evidence="2" key="1">
    <citation type="submission" date="2019-08" db="EMBL/GenBank/DDBJ databases">
        <authorList>
            <person name="Kucharzyk K."/>
            <person name="Murdoch R.W."/>
            <person name="Higgins S."/>
            <person name="Loffler F."/>
        </authorList>
    </citation>
    <scope>NUCLEOTIDE SEQUENCE</scope>
</reference>
<feature type="domain" description="HD/PDEase" evidence="1">
    <location>
        <begin position="58"/>
        <end position="194"/>
    </location>
</feature>
<accession>A0A644SWD6</accession>
<gene>
    <name evidence="2" type="ORF">SDC9_04577</name>
</gene>
<dbReference type="CDD" id="cd00077">
    <property type="entry name" value="HDc"/>
    <property type="match status" value="1"/>
</dbReference>
<sequence>MSKIHKALSEGFDQIIRDPVWSDIAFDEALFSLGRHPAFGLLDGVRQLGPVALVYPGATHSRRAHSLGVYHIARRFVLALAERGRLDFASFEGVRAFLVAALCHDLGHFPYAHSLKDLPLASHEAIAGELLLEGSLRRAIEDCGADPEQVAAIIDWDRRGSEDGETLLYRRILSGVLDPDKIDYLTRDAYFCGVPYGIQDADFILRRIDISNGKLSIDSGGAMSVEAILFSKYQMYRAVYWHPSVRCATAMVKKSIFGALNGNILQPEQLYGLDDAAFRRLLEAGPRELFRPALEALEGRLYRLVADIPFDPTSGLHADLNDLEKRLDAEATLAMAADLGESEVLIDIPEPIGFETDLEVETGGDLLPFSRGSALFGEESAARLVASLRRIRIFVHPRAKGDALAGLAAELLT</sequence>
<dbReference type="InterPro" id="IPR003607">
    <property type="entry name" value="HD/PDEase_dom"/>
</dbReference>
<dbReference type="Pfam" id="PF01966">
    <property type="entry name" value="HD"/>
    <property type="match status" value="1"/>
</dbReference>
<dbReference type="PANTHER" id="PTHR11373">
    <property type="entry name" value="DEOXYNUCLEOSIDE TRIPHOSPHATE TRIPHOSPHOHYDROLASE"/>
    <property type="match status" value="1"/>
</dbReference>
<dbReference type="GO" id="GO:0008832">
    <property type="term" value="F:dGTPase activity"/>
    <property type="evidence" value="ECO:0007669"/>
    <property type="project" value="TreeGrafter"/>
</dbReference>
<dbReference type="InterPro" id="IPR045509">
    <property type="entry name" value="HD_assoc_2"/>
</dbReference>
<dbReference type="InterPro" id="IPR006674">
    <property type="entry name" value="HD_domain"/>
</dbReference>
<dbReference type="SMART" id="SM00471">
    <property type="entry name" value="HDc"/>
    <property type="match status" value="1"/>
</dbReference>
<evidence type="ECO:0000259" key="1">
    <source>
        <dbReference type="SMART" id="SM00471"/>
    </source>
</evidence>
<dbReference type="AlphaFoldDB" id="A0A644SWD6"/>
<dbReference type="EMBL" id="VSSQ01000008">
    <property type="protein sequence ID" value="MPL59029.1"/>
    <property type="molecule type" value="Genomic_DNA"/>
</dbReference>
<dbReference type="GO" id="GO:0006203">
    <property type="term" value="P:dGTP catabolic process"/>
    <property type="evidence" value="ECO:0007669"/>
    <property type="project" value="TreeGrafter"/>
</dbReference>
<dbReference type="PANTHER" id="PTHR11373:SF4">
    <property type="entry name" value="DEOXYNUCLEOSIDE TRIPHOSPHATE TRIPHOSPHOHYDROLASE SAMHD1"/>
    <property type="match status" value="1"/>
</dbReference>
<proteinExistence type="predicted"/>
<organism evidence="2">
    <name type="scientific">bioreactor metagenome</name>
    <dbReference type="NCBI Taxonomy" id="1076179"/>
    <lineage>
        <taxon>unclassified sequences</taxon>
        <taxon>metagenomes</taxon>
        <taxon>ecological metagenomes</taxon>
    </lineage>
</organism>